<evidence type="ECO:0000256" key="1">
    <source>
        <dbReference type="RuleBase" id="RU000356"/>
    </source>
</evidence>
<dbReference type="InterPro" id="IPR000971">
    <property type="entry name" value="Globin"/>
</dbReference>
<keyword evidence="1" id="KW-0813">Transport</keyword>
<gene>
    <name evidence="3" type="ORF">SAMN05216206_0834</name>
</gene>
<dbReference type="SUPFAM" id="SSF46458">
    <property type="entry name" value="Globin-like"/>
    <property type="match status" value="1"/>
</dbReference>
<comment type="similarity">
    <text evidence="1">Belongs to the globin family.</text>
</comment>
<dbReference type="EMBL" id="FOQL01000001">
    <property type="protein sequence ID" value="SFH94274.1"/>
    <property type="molecule type" value="Genomic_DNA"/>
</dbReference>
<evidence type="ECO:0000259" key="2">
    <source>
        <dbReference type="Pfam" id="PF00042"/>
    </source>
</evidence>
<keyword evidence="4" id="KW-1185">Reference proteome</keyword>
<dbReference type="InterPro" id="IPR012292">
    <property type="entry name" value="Globin/Proto"/>
</dbReference>
<keyword evidence="1" id="KW-0349">Heme</keyword>
<reference evidence="4" key="1">
    <citation type="submission" date="2016-10" db="EMBL/GenBank/DDBJ databases">
        <authorList>
            <person name="Varghese N."/>
            <person name="Submissions S."/>
        </authorList>
    </citation>
    <scope>NUCLEOTIDE SEQUENCE [LARGE SCALE GENOMIC DNA]</scope>
    <source>
        <strain evidence="4">LMG 24016</strain>
    </source>
</reference>
<evidence type="ECO:0000313" key="3">
    <source>
        <dbReference type="EMBL" id="SFH94274.1"/>
    </source>
</evidence>
<protein>
    <recommendedName>
        <fullName evidence="2">Globin domain-containing protein</fullName>
    </recommendedName>
</protein>
<dbReference type="CDD" id="cd01040">
    <property type="entry name" value="Mb-like"/>
    <property type="match status" value="1"/>
</dbReference>
<dbReference type="GO" id="GO:0020037">
    <property type="term" value="F:heme binding"/>
    <property type="evidence" value="ECO:0007669"/>
    <property type="project" value="InterPro"/>
</dbReference>
<keyword evidence="1" id="KW-0561">Oxygen transport</keyword>
<dbReference type="GO" id="GO:0019825">
    <property type="term" value="F:oxygen binding"/>
    <property type="evidence" value="ECO:0007669"/>
    <property type="project" value="InterPro"/>
</dbReference>
<dbReference type="Pfam" id="PF00042">
    <property type="entry name" value="Globin"/>
    <property type="match status" value="1"/>
</dbReference>
<accession>A0A1I3E5M2</accession>
<organism evidence="3 4">
    <name type="scientific">Pseudomonas guineae</name>
    <dbReference type="NCBI Taxonomy" id="425504"/>
    <lineage>
        <taxon>Bacteria</taxon>
        <taxon>Pseudomonadati</taxon>
        <taxon>Pseudomonadota</taxon>
        <taxon>Gammaproteobacteria</taxon>
        <taxon>Pseudomonadales</taxon>
        <taxon>Pseudomonadaceae</taxon>
        <taxon>Pseudomonas</taxon>
    </lineage>
</organism>
<dbReference type="GO" id="GO:0005344">
    <property type="term" value="F:oxygen carrier activity"/>
    <property type="evidence" value="ECO:0007669"/>
    <property type="project" value="UniProtKB-KW"/>
</dbReference>
<dbReference type="AlphaFoldDB" id="A0A1I3E5M2"/>
<dbReference type="Gene3D" id="1.10.490.10">
    <property type="entry name" value="Globins"/>
    <property type="match status" value="1"/>
</dbReference>
<keyword evidence="1" id="KW-0408">Iron</keyword>
<proteinExistence type="inferred from homology"/>
<keyword evidence="1" id="KW-0479">Metal-binding</keyword>
<name>A0A1I3E5M2_9PSED</name>
<dbReference type="RefSeq" id="WP_090239938.1">
    <property type="nucleotide sequence ID" value="NZ_CAXBNE010000029.1"/>
</dbReference>
<evidence type="ECO:0000313" key="4">
    <source>
        <dbReference type="Proteomes" id="UP000243606"/>
    </source>
</evidence>
<dbReference type="STRING" id="425504.SAMN05216206_0834"/>
<sequence>MNATDRVMQSYGRCCASPSFFDSFYRHFLASSSEVREKFANTEMNGQKLLLRQGILNLVMHARGMPDTKLRALGCTHARAAMDIRPGLYDLWQEALLLTIGEHDPQYCGETRSAWNEVLDKGIAVIKAAY</sequence>
<feature type="domain" description="Globin" evidence="2">
    <location>
        <begin position="28"/>
        <end position="123"/>
    </location>
</feature>
<dbReference type="InterPro" id="IPR044399">
    <property type="entry name" value="Mb-like_M"/>
</dbReference>
<dbReference type="OrthoDB" id="980856at2"/>
<dbReference type="InterPro" id="IPR009050">
    <property type="entry name" value="Globin-like_sf"/>
</dbReference>
<dbReference type="Proteomes" id="UP000243606">
    <property type="component" value="Unassembled WGS sequence"/>
</dbReference>